<dbReference type="EMBL" id="JACHXA010000007">
    <property type="protein sequence ID" value="MBB3066241.1"/>
    <property type="molecule type" value="Genomic_DNA"/>
</dbReference>
<evidence type="ECO:0000256" key="3">
    <source>
        <dbReference type="ARBA" id="ARBA00023125"/>
    </source>
</evidence>
<sequence length="253" mass="27776">MNTTKRRNAILERVVEQGSARVSDLASDLGVSLETIRRDVRPLVERGELVKTHGAVFAVDASREAPFERRLREHAEGKRRIARHVAGLIEDGDSVMMDTGTTTSILARELLAKKRLIIVTNSSDVARILATVNGNKVYMAGGELHGDNGAAFGRSAIDFISNFKVRFAIISIGAIDARVGPMDFRLAEAEFARRVLECGDERLVITDHSKFQRSALVKVCDFEEFDHLVTDVPPPEDIAKRLTAAGTKVTVVP</sequence>
<organism evidence="6 7">
    <name type="scientific">Limibacillus halophilus</name>
    <dbReference type="NCBI Taxonomy" id="1579333"/>
    <lineage>
        <taxon>Bacteria</taxon>
        <taxon>Pseudomonadati</taxon>
        <taxon>Pseudomonadota</taxon>
        <taxon>Alphaproteobacteria</taxon>
        <taxon>Rhodospirillales</taxon>
        <taxon>Rhodovibrionaceae</taxon>
        <taxon>Limibacillus</taxon>
    </lineage>
</organism>
<dbReference type="GO" id="GO:0003677">
    <property type="term" value="F:DNA binding"/>
    <property type="evidence" value="ECO:0007669"/>
    <property type="project" value="UniProtKB-KW"/>
</dbReference>
<evidence type="ECO:0000256" key="4">
    <source>
        <dbReference type="ARBA" id="ARBA00023163"/>
    </source>
</evidence>
<keyword evidence="2" id="KW-0805">Transcription regulation</keyword>
<dbReference type="PROSITE" id="PS00894">
    <property type="entry name" value="HTH_DEOR_1"/>
    <property type="match status" value="1"/>
</dbReference>
<keyword evidence="4" id="KW-0804">Transcription</keyword>
<evidence type="ECO:0000259" key="5">
    <source>
        <dbReference type="PROSITE" id="PS51000"/>
    </source>
</evidence>
<dbReference type="GO" id="GO:0003700">
    <property type="term" value="F:DNA-binding transcription factor activity"/>
    <property type="evidence" value="ECO:0007669"/>
    <property type="project" value="InterPro"/>
</dbReference>
<accession>A0A839STX3</accession>
<dbReference type="Gene3D" id="1.10.10.10">
    <property type="entry name" value="Winged helix-like DNA-binding domain superfamily/Winged helix DNA-binding domain"/>
    <property type="match status" value="1"/>
</dbReference>
<dbReference type="InterPro" id="IPR036388">
    <property type="entry name" value="WH-like_DNA-bd_sf"/>
</dbReference>
<evidence type="ECO:0000313" key="6">
    <source>
        <dbReference type="EMBL" id="MBB3066241.1"/>
    </source>
</evidence>
<keyword evidence="1" id="KW-0678">Repressor</keyword>
<dbReference type="PANTHER" id="PTHR30363">
    <property type="entry name" value="HTH-TYPE TRANSCRIPTIONAL REGULATOR SRLR-RELATED"/>
    <property type="match status" value="1"/>
</dbReference>
<dbReference type="Pfam" id="PF08220">
    <property type="entry name" value="HTH_DeoR"/>
    <property type="match status" value="1"/>
</dbReference>
<dbReference type="PRINTS" id="PR00037">
    <property type="entry name" value="HTHLACR"/>
</dbReference>
<dbReference type="SMART" id="SM01134">
    <property type="entry name" value="DeoRC"/>
    <property type="match status" value="1"/>
</dbReference>
<proteinExistence type="predicted"/>
<protein>
    <submittedName>
        <fullName evidence="6">DeoR family glycerol-3-phosphate regulon repressor</fullName>
    </submittedName>
</protein>
<dbReference type="InterPro" id="IPR037171">
    <property type="entry name" value="NagB/RpiA_transferase-like"/>
</dbReference>
<dbReference type="InterPro" id="IPR050313">
    <property type="entry name" value="Carb_Metab_HTH_regulators"/>
</dbReference>
<dbReference type="InterPro" id="IPR018356">
    <property type="entry name" value="Tscrpt_reg_HTH_DeoR_CS"/>
</dbReference>
<dbReference type="Proteomes" id="UP000581135">
    <property type="component" value="Unassembled WGS sequence"/>
</dbReference>
<keyword evidence="3" id="KW-0238">DNA-binding</keyword>
<reference evidence="6 7" key="1">
    <citation type="submission" date="2020-08" db="EMBL/GenBank/DDBJ databases">
        <title>Genomic Encyclopedia of Type Strains, Phase III (KMG-III): the genomes of soil and plant-associated and newly described type strains.</title>
        <authorList>
            <person name="Whitman W."/>
        </authorList>
    </citation>
    <scope>NUCLEOTIDE SEQUENCE [LARGE SCALE GENOMIC DNA]</scope>
    <source>
        <strain evidence="6 7">CECT 8803</strain>
    </source>
</reference>
<dbReference type="PROSITE" id="PS51000">
    <property type="entry name" value="HTH_DEOR_2"/>
    <property type="match status" value="1"/>
</dbReference>
<dbReference type="Pfam" id="PF00455">
    <property type="entry name" value="DeoRC"/>
    <property type="match status" value="1"/>
</dbReference>
<dbReference type="SUPFAM" id="SSF100950">
    <property type="entry name" value="NagB/RpiA/CoA transferase-like"/>
    <property type="match status" value="1"/>
</dbReference>
<dbReference type="SMART" id="SM00420">
    <property type="entry name" value="HTH_DEOR"/>
    <property type="match status" value="1"/>
</dbReference>
<evidence type="ECO:0000256" key="1">
    <source>
        <dbReference type="ARBA" id="ARBA00022491"/>
    </source>
</evidence>
<feature type="domain" description="HTH deoR-type" evidence="5">
    <location>
        <begin position="3"/>
        <end position="58"/>
    </location>
</feature>
<dbReference type="InterPro" id="IPR014036">
    <property type="entry name" value="DeoR-like_C"/>
</dbReference>
<name>A0A839STX3_9PROT</name>
<comment type="caution">
    <text evidence="6">The sequence shown here is derived from an EMBL/GenBank/DDBJ whole genome shotgun (WGS) entry which is preliminary data.</text>
</comment>
<dbReference type="SUPFAM" id="SSF46785">
    <property type="entry name" value="Winged helix' DNA-binding domain"/>
    <property type="match status" value="1"/>
</dbReference>
<evidence type="ECO:0000256" key="2">
    <source>
        <dbReference type="ARBA" id="ARBA00023015"/>
    </source>
</evidence>
<dbReference type="Gene3D" id="3.40.50.1360">
    <property type="match status" value="1"/>
</dbReference>
<dbReference type="InterPro" id="IPR036390">
    <property type="entry name" value="WH_DNA-bd_sf"/>
</dbReference>
<dbReference type="InterPro" id="IPR001034">
    <property type="entry name" value="DeoR_HTH"/>
</dbReference>
<keyword evidence="7" id="KW-1185">Reference proteome</keyword>
<dbReference type="AlphaFoldDB" id="A0A839STX3"/>
<gene>
    <name evidence="6" type="ORF">FHR98_002546</name>
</gene>
<dbReference type="RefSeq" id="WP_183417058.1">
    <property type="nucleotide sequence ID" value="NZ_JACHXA010000007.1"/>
</dbReference>
<evidence type="ECO:0000313" key="7">
    <source>
        <dbReference type="Proteomes" id="UP000581135"/>
    </source>
</evidence>
<dbReference type="PANTHER" id="PTHR30363:SF4">
    <property type="entry name" value="GLYCEROL-3-PHOSPHATE REGULON REPRESSOR"/>
    <property type="match status" value="1"/>
</dbReference>